<dbReference type="Proteomes" id="UP000321199">
    <property type="component" value="Chromosome"/>
</dbReference>
<dbReference type="OrthoDB" id="371328at2"/>
<dbReference type="InterPro" id="IPR021874">
    <property type="entry name" value="Phage_Mu_Gp27"/>
</dbReference>
<evidence type="ECO:0000313" key="3">
    <source>
        <dbReference type="Proteomes" id="UP000321199"/>
    </source>
</evidence>
<dbReference type="AlphaFoldDB" id="A0A5B8RZI5"/>
<keyword evidence="1" id="KW-0175">Coiled coil</keyword>
<reference evidence="2 3" key="1">
    <citation type="submission" date="2019-07" db="EMBL/GenBank/DDBJ databases">
        <title>Complete genome sequence of Comamonas sp. NLF 7-7 isolated from livestock.</title>
        <authorList>
            <person name="Kim D.H."/>
            <person name="Kim J.G."/>
        </authorList>
    </citation>
    <scope>NUCLEOTIDE SEQUENCE [LARGE SCALE GENOMIC DNA]</scope>
    <source>
        <strain evidence="2 3">NLF 7-7</strain>
    </source>
</reference>
<feature type="coiled-coil region" evidence="1">
    <location>
        <begin position="141"/>
        <end position="168"/>
    </location>
</feature>
<keyword evidence="3" id="KW-1185">Reference proteome</keyword>
<evidence type="ECO:0000313" key="2">
    <source>
        <dbReference type="EMBL" id="QEA14264.1"/>
    </source>
</evidence>
<proteinExistence type="predicted"/>
<dbReference type="EMBL" id="CP042344">
    <property type="protein sequence ID" value="QEA14264.1"/>
    <property type="molecule type" value="Genomic_DNA"/>
</dbReference>
<dbReference type="KEGG" id="cof:FOZ74_15180"/>
<dbReference type="Pfam" id="PF11985">
    <property type="entry name" value="Phage_Mu_Gp27"/>
    <property type="match status" value="1"/>
</dbReference>
<name>A0A5B8RZI5_9BURK</name>
<protein>
    <submittedName>
        <fullName evidence="2">DUF3486 family protein</fullName>
    </submittedName>
</protein>
<gene>
    <name evidence="2" type="ORF">FOZ74_15180</name>
</gene>
<accession>A0A5B8RZI5</accession>
<evidence type="ECO:0000256" key="1">
    <source>
        <dbReference type="SAM" id="Coils"/>
    </source>
</evidence>
<dbReference type="RefSeq" id="WP_146913870.1">
    <property type="nucleotide sequence ID" value="NZ_CP042344.1"/>
</dbReference>
<sequence length="196" mass="21543">MGRKSTVSRLPAEIKSYIEAMLATGAQTLDELIADLQARYPAESHAGQLPSRSALHRYGAKLDRRLAAIRASTEAAKLIQQHAGDDKDARSEALTAMVQSELFEAILALQEADEIGEDGEKADPGERVALLSKAAKNIATLTRSSINLKEFQARIEEATRKKLLAEQQANLEKIAKSQGMGREQVDFWIKEFLGVR</sequence>
<organism evidence="2 3">
    <name type="scientific">Comamonas flocculans</name>
    <dbReference type="NCBI Taxonomy" id="2597701"/>
    <lineage>
        <taxon>Bacteria</taxon>
        <taxon>Pseudomonadati</taxon>
        <taxon>Pseudomonadota</taxon>
        <taxon>Betaproteobacteria</taxon>
        <taxon>Burkholderiales</taxon>
        <taxon>Comamonadaceae</taxon>
        <taxon>Comamonas</taxon>
    </lineage>
</organism>